<organism evidence="4">
    <name type="scientific">marine metagenome</name>
    <dbReference type="NCBI Taxonomy" id="408172"/>
    <lineage>
        <taxon>unclassified sequences</taxon>
        <taxon>metagenomes</taxon>
        <taxon>ecological metagenomes</taxon>
    </lineage>
</organism>
<comment type="similarity">
    <text evidence="2">Belongs to the class-V pyridoxal-phosphate-dependent aminotransferase family. NifS/IscS subfamily.</text>
</comment>
<dbReference type="InterPro" id="IPR015422">
    <property type="entry name" value="PyrdxlP-dep_Trfase_small"/>
</dbReference>
<dbReference type="InterPro" id="IPR015424">
    <property type="entry name" value="PyrdxlP-dep_Trfase"/>
</dbReference>
<feature type="domain" description="Aminotransferase class V" evidence="3">
    <location>
        <begin position="3"/>
        <end position="134"/>
    </location>
</feature>
<evidence type="ECO:0000259" key="3">
    <source>
        <dbReference type="Pfam" id="PF00266"/>
    </source>
</evidence>
<sequence length="136" mass="14876">MLYFDHNATTPLCPAARDAWIEANEQYVGNPSSPHRLGARADKAMADAREQLAGFLGCSPLDIVWTSGATESNNLVLHHYAQALGSDGEVWVSAIEHPCVLEAARRYFGDRAKMLPVTPDGILDLDILTEQLATQR</sequence>
<dbReference type="InterPro" id="IPR015421">
    <property type="entry name" value="PyrdxlP-dep_Trfase_major"/>
</dbReference>
<reference evidence="4" key="1">
    <citation type="submission" date="2018-05" db="EMBL/GenBank/DDBJ databases">
        <authorList>
            <person name="Lanie J.A."/>
            <person name="Ng W.-L."/>
            <person name="Kazmierczak K.M."/>
            <person name="Andrzejewski T.M."/>
            <person name="Davidsen T.M."/>
            <person name="Wayne K.J."/>
            <person name="Tettelin H."/>
            <person name="Glass J.I."/>
            <person name="Rusch D."/>
            <person name="Podicherti R."/>
            <person name="Tsui H.-C.T."/>
            <person name="Winkler M.E."/>
        </authorList>
    </citation>
    <scope>NUCLEOTIDE SEQUENCE</scope>
</reference>
<dbReference type="Gene3D" id="3.90.1150.10">
    <property type="entry name" value="Aspartate Aminotransferase, domain 1"/>
    <property type="match status" value="1"/>
</dbReference>
<dbReference type="PANTHER" id="PTHR11601:SF34">
    <property type="entry name" value="CYSTEINE DESULFURASE"/>
    <property type="match status" value="1"/>
</dbReference>
<evidence type="ECO:0000256" key="2">
    <source>
        <dbReference type="ARBA" id="ARBA00006490"/>
    </source>
</evidence>
<dbReference type="EMBL" id="UINC01136533">
    <property type="protein sequence ID" value="SVD21359.1"/>
    <property type="molecule type" value="Genomic_DNA"/>
</dbReference>
<evidence type="ECO:0000256" key="1">
    <source>
        <dbReference type="ARBA" id="ARBA00001933"/>
    </source>
</evidence>
<evidence type="ECO:0000313" key="4">
    <source>
        <dbReference type="EMBL" id="SVD21359.1"/>
    </source>
</evidence>
<dbReference type="Pfam" id="PF00266">
    <property type="entry name" value="Aminotran_5"/>
    <property type="match status" value="1"/>
</dbReference>
<protein>
    <recommendedName>
        <fullName evidence="3">Aminotransferase class V domain-containing protein</fullName>
    </recommendedName>
</protein>
<accession>A0A382TGX3</accession>
<name>A0A382TGX3_9ZZZZ</name>
<dbReference type="PANTHER" id="PTHR11601">
    <property type="entry name" value="CYSTEINE DESULFURYLASE FAMILY MEMBER"/>
    <property type="match status" value="1"/>
</dbReference>
<dbReference type="Gene3D" id="1.10.260.50">
    <property type="match status" value="1"/>
</dbReference>
<dbReference type="InterPro" id="IPR000192">
    <property type="entry name" value="Aminotrans_V_dom"/>
</dbReference>
<dbReference type="Gene3D" id="3.40.640.10">
    <property type="entry name" value="Type I PLP-dependent aspartate aminotransferase-like (Major domain)"/>
    <property type="match status" value="1"/>
</dbReference>
<proteinExistence type="inferred from homology"/>
<gene>
    <name evidence="4" type="ORF">METZ01_LOCUS374213</name>
</gene>
<comment type="cofactor">
    <cofactor evidence="1">
        <name>pyridoxal 5'-phosphate</name>
        <dbReference type="ChEBI" id="CHEBI:597326"/>
    </cofactor>
</comment>
<dbReference type="SUPFAM" id="SSF53383">
    <property type="entry name" value="PLP-dependent transferases"/>
    <property type="match status" value="1"/>
</dbReference>
<dbReference type="AlphaFoldDB" id="A0A382TGX3"/>
<feature type="non-terminal residue" evidence="4">
    <location>
        <position position="136"/>
    </location>
</feature>